<dbReference type="OrthoDB" id="940928at2"/>
<keyword evidence="2" id="KW-1185">Reference proteome</keyword>
<evidence type="ECO:0000313" key="2">
    <source>
        <dbReference type="Proteomes" id="UP000270291"/>
    </source>
</evidence>
<comment type="caution">
    <text evidence="1">The sequence shown here is derived from an EMBL/GenBank/DDBJ whole genome shotgun (WGS) entry which is preliminary data.</text>
</comment>
<organism evidence="1 2">
    <name type="scientific">Hymenobacter perfusus</name>
    <dbReference type="NCBI Taxonomy" id="1236770"/>
    <lineage>
        <taxon>Bacteria</taxon>
        <taxon>Pseudomonadati</taxon>
        <taxon>Bacteroidota</taxon>
        <taxon>Cytophagia</taxon>
        <taxon>Cytophagales</taxon>
        <taxon>Hymenobacteraceae</taxon>
        <taxon>Hymenobacter</taxon>
    </lineage>
</organism>
<dbReference type="Gene3D" id="2.40.160.20">
    <property type="match status" value="1"/>
</dbReference>
<sequence length="280" mass="30577">MRRTPDLPGNTLRRGRVCRGFTTYCFYCVNFRPLLPAFLLLSVAAAHSAQAQDAGPERRRRHYDGQARAFYRGPVRFTVGGGVGYYNGDLTSSLGDQFIGPSFTGGIQYQTHPHWQVGGEVSYIRLGAKDYLLDRGLAFQGHNVAGIAFVRWEPLHDEGAYAAPRKPASIIKPYLKAGGGLVLYSPKAFRGTERPNGNASTNYLSAERNDYPALALTLPVGVGFTVRLTPKLGASLEGTYSFTTTDQLDDISTVSGRSASSLNDGFGQLELKLEYAPWGR</sequence>
<gene>
    <name evidence="1" type="ORF">EI293_04670</name>
</gene>
<dbReference type="Proteomes" id="UP000270291">
    <property type="component" value="Unassembled WGS sequence"/>
</dbReference>
<reference evidence="1 2" key="1">
    <citation type="submission" date="2018-12" db="EMBL/GenBank/DDBJ databases">
        <authorList>
            <person name="Feng G."/>
            <person name="Zhu H."/>
        </authorList>
    </citation>
    <scope>NUCLEOTIDE SEQUENCE [LARGE SCALE GENOMIC DNA]</scope>
    <source>
        <strain evidence="1 2">LMG 26000</strain>
    </source>
</reference>
<name>A0A3R9PUR9_9BACT</name>
<accession>A0A3R9PUR9</accession>
<dbReference type="InterPro" id="IPR011250">
    <property type="entry name" value="OMP/PagP_B-barrel"/>
</dbReference>
<protein>
    <submittedName>
        <fullName evidence="1">Uncharacterized protein</fullName>
    </submittedName>
</protein>
<dbReference type="EMBL" id="RWIU01000001">
    <property type="protein sequence ID" value="RSK46462.1"/>
    <property type="molecule type" value="Genomic_DNA"/>
</dbReference>
<proteinExistence type="predicted"/>
<dbReference type="SUPFAM" id="SSF56925">
    <property type="entry name" value="OMPA-like"/>
    <property type="match status" value="1"/>
</dbReference>
<evidence type="ECO:0000313" key="1">
    <source>
        <dbReference type="EMBL" id="RSK46462.1"/>
    </source>
</evidence>
<dbReference type="AlphaFoldDB" id="A0A3R9PUR9"/>